<dbReference type="NCBIfam" id="NF037995">
    <property type="entry name" value="TRAP_S1"/>
    <property type="match status" value="1"/>
</dbReference>
<accession>A0ABS9EPQ2</accession>
<evidence type="ECO:0000313" key="6">
    <source>
        <dbReference type="EMBL" id="MCF4142674.1"/>
    </source>
</evidence>
<sequence>MFSKKNIVKFLSTVALTAVMTTSAFAAKPKFVFKFGTIVPGTHADCIAANKVFKKSLEEGSNGRIKFELYPNAQLGGDREMVEACQLGVLDGCLPAGSTLVGFDKRFQMLALPYLFRDRETAFKSLDGKVGQTLNSHLPEIGLVGLGFTENGFRHVSNNRGPINTPEDMKGIKLRTMENPMHLAYFKAIGANPTPMAWGELYTALQQGVVDGEENPAALVNEARFYEVQKYYSKTGHVFSACDIIVSKVFFDSLPEDLQKVLIESAKKYAAAQRKEIIKQERESFEALKENGMILNEISPENREKFAELAAPLYSQFKEEIGDELYQMAMELQKNN</sequence>
<evidence type="ECO:0000256" key="4">
    <source>
        <dbReference type="ARBA" id="ARBA00022729"/>
    </source>
</evidence>
<keyword evidence="7" id="KW-1185">Reference proteome</keyword>
<dbReference type="Gene3D" id="3.40.190.170">
    <property type="entry name" value="Bacterial extracellular solute-binding protein, family 7"/>
    <property type="match status" value="1"/>
</dbReference>
<comment type="similarity">
    <text evidence="2">Belongs to the bacterial solute-binding protein 7 family.</text>
</comment>
<dbReference type="NCBIfam" id="TIGR00787">
    <property type="entry name" value="dctP"/>
    <property type="match status" value="1"/>
</dbReference>
<dbReference type="InterPro" id="IPR004682">
    <property type="entry name" value="TRAP_DctP"/>
</dbReference>
<dbReference type="PANTHER" id="PTHR33376">
    <property type="match status" value="1"/>
</dbReference>
<evidence type="ECO:0000256" key="3">
    <source>
        <dbReference type="ARBA" id="ARBA00022448"/>
    </source>
</evidence>
<dbReference type="RefSeq" id="WP_236099397.1">
    <property type="nucleotide sequence ID" value="NZ_JAKGUD010000007.1"/>
</dbReference>
<evidence type="ECO:0000256" key="1">
    <source>
        <dbReference type="ARBA" id="ARBA00004196"/>
    </source>
</evidence>
<keyword evidence="3" id="KW-0813">Transport</keyword>
<dbReference type="InterPro" id="IPR018389">
    <property type="entry name" value="DctP_fam"/>
</dbReference>
<dbReference type="Proteomes" id="UP001200430">
    <property type="component" value="Unassembled WGS sequence"/>
</dbReference>
<name>A0ABS9EPQ2_9BACT</name>
<gene>
    <name evidence="6" type="ORF">L2W38_07575</name>
</gene>
<feature type="signal peptide" evidence="5">
    <location>
        <begin position="1"/>
        <end position="26"/>
    </location>
</feature>
<dbReference type="InterPro" id="IPR038404">
    <property type="entry name" value="TRAP_DctP_sf"/>
</dbReference>
<dbReference type="Pfam" id="PF03480">
    <property type="entry name" value="DctP"/>
    <property type="match status" value="1"/>
</dbReference>
<dbReference type="PANTHER" id="PTHR33376:SF4">
    <property type="entry name" value="SIALIC ACID-BINDING PERIPLASMIC PROTEIN SIAP"/>
    <property type="match status" value="1"/>
</dbReference>
<dbReference type="EMBL" id="JAKGUD010000007">
    <property type="protein sequence ID" value="MCF4142674.1"/>
    <property type="molecule type" value="Genomic_DNA"/>
</dbReference>
<evidence type="ECO:0000256" key="2">
    <source>
        <dbReference type="ARBA" id="ARBA00009023"/>
    </source>
</evidence>
<dbReference type="PIRSF" id="PIRSF006470">
    <property type="entry name" value="DctB"/>
    <property type="match status" value="1"/>
</dbReference>
<organism evidence="6 7">
    <name type="scientific">Dethiosulfovibrio marinus</name>
    <dbReference type="NCBI Taxonomy" id="133532"/>
    <lineage>
        <taxon>Bacteria</taxon>
        <taxon>Thermotogati</taxon>
        <taxon>Synergistota</taxon>
        <taxon>Synergistia</taxon>
        <taxon>Synergistales</taxon>
        <taxon>Dethiosulfovibrionaceae</taxon>
        <taxon>Dethiosulfovibrio</taxon>
    </lineage>
</organism>
<evidence type="ECO:0000256" key="5">
    <source>
        <dbReference type="SAM" id="SignalP"/>
    </source>
</evidence>
<keyword evidence="4 5" id="KW-0732">Signal</keyword>
<feature type="chain" id="PRO_5045212413" evidence="5">
    <location>
        <begin position="27"/>
        <end position="336"/>
    </location>
</feature>
<reference evidence="6 7" key="1">
    <citation type="submission" date="2022-01" db="EMBL/GenBank/DDBJ databases">
        <title>Dethiosulfovibrio faecalis sp. nov., a novel proteolytic, non-sulfur-reducing bacterium isolated from a marine aquaculture solid waste bioreactor.</title>
        <authorList>
            <person name="Grabowski S."/>
            <person name="Apolinario E."/>
            <person name="Schneider N."/>
            <person name="Marshall C.W."/>
            <person name="Sowers K.R."/>
        </authorList>
    </citation>
    <scope>NUCLEOTIDE SEQUENCE [LARGE SCALE GENOMIC DNA]</scope>
    <source>
        <strain evidence="6 7">DSM 12537</strain>
    </source>
</reference>
<comment type="caution">
    <text evidence="6">The sequence shown here is derived from an EMBL/GenBank/DDBJ whole genome shotgun (WGS) entry which is preliminary data.</text>
</comment>
<evidence type="ECO:0000313" key="7">
    <source>
        <dbReference type="Proteomes" id="UP001200430"/>
    </source>
</evidence>
<protein>
    <submittedName>
        <fullName evidence="6">TRAP transporter substrate-binding protein</fullName>
    </submittedName>
</protein>
<proteinExistence type="inferred from homology"/>
<dbReference type="CDD" id="cd13603">
    <property type="entry name" value="PBP2_TRAP_Siap_TeaA_like"/>
    <property type="match status" value="1"/>
</dbReference>
<comment type="subcellular location">
    <subcellularLocation>
        <location evidence="1">Cell envelope</location>
    </subcellularLocation>
</comment>